<dbReference type="InterPro" id="IPR012373">
    <property type="entry name" value="Ferrdict_sens_TM"/>
</dbReference>
<evidence type="ECO:0000313" key="3">
    <source>
        <dbReference type="EMBL" id="KZD24081.1"/>
    </source>
</evidence>
<dbReference type="InterPro" id="IPR006860">
    <property type="entry name" value="FecR"/>
</dbReference>
<dbReference type="InterPro" id="IPR032623">
    <property type="entry name" value="FecR_N"/>
</dbReference>
<reference evidence="3 4" key="1">
    <citation type="submission" date="2016-03" db="EMBL/GenBank/DDBJ databases">
        <title>Microsymbionts genomes from the relict species Vavilovia formosa (Stev.) Fed.</title>
        <authorList>
            <person name="Kopat V."/>
            <person name="Chirak E."/>
            <person name="Kimeklis A."/>
            <person name="Andronov E."/>
        </authorList>
    </citation>
    <scope>NUCLEOTIDE SEQUENCE [LARGE SCALE GENOMIC DNA]</scope>
    <source>
        <strain evidence="3 4">Vaf07</strain>
    </source>
</reference>
<dbReference type="PIRSF" id="PIRSF018266">
    <property type="entry name" value="FecR"/>
    <property type="match status" value="1"/>
</dbReference>
<dbReference type="PANTHER" id="PTHR30273:SF2">
    <property type="entry name" value="PROTEIN FECR"/>
    <property type="match status" value="1"/>
</dbReference>
<gene>
    <name evidence="3" type="ORF">A4A58_24875</name>
</gene>
<evidence type="ECO:0000259" key="1">
    <source>
        <dbReference type="Pfam" id="PF04773"/>
    </source>
</evidence>
<dbReference type="Proteomes" id="UP000076574">
    <property type="component" value="Unassembled WGS sequence"/>
</dbReference>
<dbReference type="Gene3D" id="3.55.50.30">
    <property type="match status" value="1"/>
</dbReference>
<dbReference type="RefSeq" id="WP_068731608.1">
    <property type="nucleotide sequence ID" value="NZ_LVYV01000006.1"/>
</dbReference>
<name>A0A161R4U9_9BRAD</name>
<dbReference type="Pfam" id="PF16220">
    <property type="entry name" value="DUF4880"/>
    <property type="match status" value="1"/>
</dbReference>
<feature type="domain" description="FecR N-terminal" evidence="2">
    <location>
        <begin position="14"/>
        <end position="56"/>
    </location>
</feature>
<dbReference type="OrthoDB" id="9798846at2"/>
<dbReference type="Pfam" id="PF04773">
    <property type="entry name" value="FecR"/>
    <property type="match status" value="1"/>
</dbReference>
<organism evidence="3 4">
    <name type="scientific">Tardiphaga robiniae</name>
    <dbReference type="NCBI Taxonomy" id="943830"/>
    <lineage>
        <taxon>Bacteria</taxon>
        <taxon>Pseudomonadati</taxon>
        <taxon>Pseudomonadota</taxon>
        <taxon>Alphaproteobacteria</taxon>
        <taxon>Hyphomicrobiales</taxon>
        <taxon>Nitrobacteraceae</taxon>
        <taxon>Tardiphaga</taxon>
    </lineage>
</organism>
<comment type="caution">
    <text evidence="3">The sequence shown here is derived from an EMBL/GenBank/DDBJ whole genome shotgun (WGS) entry which is preliminary data.</text>
</comment>
<dbReference type="PANTHER" id="PTHR30273">
    <property type="entry name" value="PERIPLASMIC SIGNAL SENSOR AND SIGMA FACTOR ACTIVATOR FECR-RELATED"/>
    <property type="match status" value="1"/>
</dbReference>
<dbReference type="EMBL" id="LVYV01000006">
    <property type="protein sequence ID" value="KZD24081.1"/>
    <property type="molecule type" value="Genomic_DNA"/>
</dbReference>
<dbReference type="Gene3D" id="2.60.120.1440">
    <property type="match status" value="1"/>
</dbReference>
<dbReference type="GO" id="GO:0016989">
    <property type="term" value="F:sigma factor antagonist activity"/>
    <property type="evidence" value="ECO:0007669"/>
    <property type="project" value="TreeGrafter"/>
</dbReference>
<evidence type="ECO:0000259" key="2">
    <source>
        <dbReference type="Pfam" id="PF16220"/>
    </source>
</evidence>
<feature type="domain" description="FecR protein" evidence="1">
    <location>
        <begin position="120"/>
        <end position="208"/>
    </location>
</feature>
<protein>
    <recommendedName>
        <fullName evidence="5">Iron dicitrate transport regulator FecR</fullName>
    </recommendedName>
</protein>
<accession>A0A161R4U9</accession>
<evidence type="ECO:0008006" key="5">
    <source>
        <dbReference type="Google" id="ProtNLM"/>
    </source>
</evidence>
<evidence type="ECO:0000313" key="4">
    <source>
        <dbReference type="Proteomes" id="UP000076574"/>
    </source>
</evidence>
<proteinExistence type="predicted"/>
<dbReference type="AlphaFoldDB" id="A0A161R4U9"/>
<dbReference type="STRING" id="943830.A4A58_24875"/>
<keyword evidence="4" id="KW-1185">Reference proteome</keyword>
<sequence length="319" mass="34735">MTMQSTHELAPLDREAHAWVRRLTSGEATATDADALREWCGRSPAHATAFSAASRLWRQFGPAARVLEDSRTPSDLSARRARTMGRRAFIGGALAASAAGVMLVKPPLDLWPSFAELQADFRTGVGEQRTISVSDGVAIEMNARTSISVASDAIELIAGEASFALPESRPRQFEVVAGNGRASATNARFDIRHIGARVRVTCFANEVRIEHPDRTMTLGPRQQVSYRADAVEGVLTIDPAVAAAWQRGLMIFNMTPLGDVIDELNRYRSGHIVLLDRSLAESPVNGRFKIDRPDDALAQIELAFNVRRRTLPGGLILLG</sequence>